<dbReference type="GeneID" id="63687755"/>
<dbReference type="InterPro" id="IPR056884">
    <property type="entry name" value="NPHP3-like_N"/>
</dbReference>
<accession>M5FV90</accession>
<keyword evidence="4" id="KW-1185">Reference proteome</keyword>
<evidence type="ECO:0000313" key="4">
    <source>
        <dbReference type="Proteomes" id="UP000030653"/>
    </source>
</evidence>
<dbReference type="AlphaFoldDB" id="M5FV90"/>
<dbReference type="EMBL" id="JH795863">
    <property type="protein sequence ID" value="EJU01686.1"/>
    <property type="molecule type" value="Genomic_DNA"/>
</dbReference>
<dbReference type="HOGENOM" id="CLU_1331919_0_0_1"/>
<name>M5FV90_DACPD</name>
<protein>
    <recommendedName>
        <fullName evidence="2">Nephrocystin 3-like N-terminal domain-containing protein</fullName>
    </recommendedName>
</protein>
<dbReference type="SUPFAM" id="SSF52540">
    <property type="entry name" value="P-loop containing nucleoside triphosphate hydrolases"/>
    <property type="match status" value="1"/>
</dbReference>
<dbReference type="InterPro" id="IPR027417">
    <property type="entry name" value="P-loop_NTPase"/>
</dbReference>
<dbReference type="OrthoDB" id="3248304at2759"/>
<feature type="domain" description="Nephrocystin 3-like N-terminal" evidence="2">
    <location>
        <begin position="3"/>
        <end position="156"/>
    </location>
</feature>
<reference evidence="3 4" key="1">
    <citation type="journal article" date="2012" name="Science">
        <title>The Paleozoic origin of enzymatic lignin decomposition reconstructed from 31 fungal genomes.</title>
        <authorList>
            <person name="Floudas D."/>
            <person name="Binder M."/>
            <person name="Riley R."/>
            <person name="Barry K."/>
            <person name="Blanchette R.A."/>
            <person name="Henrissat B."/>
            <person name="Martinez A.T."/>
            <person name="Otillar R."/>
            <person name="Spatafora J.W."/>
            <person name="Yadav J.S."/>
            <person name="Aerts A."/>
            <person name="Benoit I."/>
            <person name="Boyd A."/>
            <person name="Carlson A."/>
            <person name="Copeland A."/>
            <person name="Coutinho P.M."/>
            <person name="de Vries R.P."/>
            <person name="Ferreira P."/>
            <person name="Findley K."/>
            <person name="Foster B."/>
            <person name="Gaskell J."/>
            <person name="Glotzer D."/>
            <person name="Gorecki P."/>
            <person name="Heitman J."/>
            <person name="Hesse C."/>
            <person name="Hori C."/>
            <person name="Igarashi K."/>
            <person name="Jurgens J.A."/>
            <person name="Kallen N."/>
            <person name="Kersten P."/>
            <person name="Kohler A."/>
            <person name="Kuees U."/>
            <person name="Kumar T.K.A."/>
            <person name="Kuo A."/>
            <person name="LaButti K."/>
            <person name="Larrondo L.F."/>
            <person name="Lindquist E."/>
            <person name="Ling A."/>
            <person name="Lombard V."/>
            <person name="Lucas S."/>
            <person name="Lundell T."/>
            <person name="Martin R."/>
            <person name="McLaughlin D.J."/>
            <person name="Morgenstern I."/>
            <person name="Morin E."/>
            <person name="Murat C."/>
            <person name="Nagy L.G."/>
            <person name="Nolan M."/>
            <person name="Ohm R.A."/>
            <person name="Patyshakuliyeva A."/>
            <person name="Rokas A."/>
            <person name="Ruiz-Duenas F.J."/>
            <person name="Sabat G."/>
            <person name="Salamov A."/>
            <person name="Samejima M."/>
            <person name="Schmutz J."/>
            <person name="Slot J.C."/>
            <person name="St John F."/>
            <person name="Stenlid J."/>
            <person name="Sun H."/>
            <person name="Sun S."/>
            <person name="Syed K."/>
            <person name="Tsang A."/>
            <person name="Wiebenga A."/>
            <person name="Young D."/>
            <person name="Pisabarro A."/>
            <person name="Eastwood D.C."/>
            <person name="Martin F."/>
            <person name="Cullen D."/>
            <person name="Grigoriev I.V."/>
            <person name="Hibbett D.S."/>
        </authorList>
    </citation>
    <scope>NUCLEOTIDE SEQUENCE [LARGE SCALE GENOMIC DNA]</scope>
    <source>
        <strain evidence="3 4">DJM-731 SS1</strain>
    </source>
</reference>
<gene>
    <name evidence="3" type="ORF">DACRYDRAFT_22133</name>
</gene>
<dbReference type="Gene3D" id="3.40.50.300">
    <property type="entry name" value="P-loop containing nucleotide triphosphate hydrolases"/>
    <property type="match status" value="1"/>
</dbReference>
<keyword evidence="1" id="KW-0677">Repeat</keyword>
<evidence type="ECO:0000256" key="1">
    <source>
        <dbReference type="ARBA" id="ARBA00022737"/>
    </source>
</evidence>
<dbReference type="RefSeq" id="XP_040628583.1">
    <property type="nucleotide sequence ID" value="XM_040772693.1"/>
</dbReference>
<proteinExistence type="predicted"/>
<organism evidence="3 4">
    <name type="scientific">Dacryopinax primogenitus (strain DJM 731)</name>
    <name type="common">Brown rot fungus</name>
    <dbReference type="NCBI Taxonomy" id="1858805"/>
    <lineage>
        <taxon>Eukaryota</taxon>
        <taxon>Fungi</taxon>
        <taxon>Dikarya</taxon>
        <taxon>Basidiomycota</taxon>
        <taxon>Agaricomycotina</taxon>
        <taxon>Dacrymycetes</taxon>
        <taxon>Dacrymycetales</taxon>
        <taxon>Dacrymycetaceae</taxon>
        <taxon>Dacryopinax</taxon>
    </lineage>
</organism>
<dbReference type="Pfam" id="PF24883">
    <property type="entry name" value="NPHP3_N"/>
    <property type="match status" value="1"/>
</dbReference>
<evidence type="ECO:0000259" key="2">
    <source>
        <dbReference type="Pfam" id="PF24883"/>
    </source>
</evidence>
<sequence length="206" mass="22505">MEWVNDTREGTEQVYLLLRRAGTGKSTIAHTIAGRLGGLGRRGSSFCCSTAFADRANCLFSTVAKDLADLNDDFKEALWKHVGHKSALLFNDGPAEQVKHLLLEPSCSMRLVTNVLILIVGLDEIGKPSVSKAFLDILSKQLKQLPPQVRVLLTARPEKDIYRAFDGAESVHIRELATVERTFKRSCGGSSSSLWGTSVMKNATGS</sequence>
<evidence type="ECO:0000313" key="3">
    <source>
        <dbReference type="EMBL" id="EJU01686.1"/>
    </source>
</evidence>
<dbReference type="Proteomes" id="UP000030653">
    <property type="component" value="Unassembled WGS sequence"/>
</dbReference>
<dbReference type="STRING" id="1858805.M5FV90"/>